<dbReference type="SUPFAM" id="SSF46785">
    <property type="entry name" value="Winged helix' DNA-binding domain"/>
    <property type="match status" value="2"/>
</dbReference>
<dbReference type="HOGENOM" id="CLU_905554_0_0_5"/>
<dbReference type="InterPro" id="IPR036390">
    <property type="entry name" value="WH_DNA-bd_sf"/>
</dbReference>
<dbReference type="AlphaFoldDB" id="C5B3D1"/>
<dbReference type="EMBL" id="CP001511">
    <property type="protein sequence ID" value="ACS42963.1"/>
    <property type="molecule type" value="Genomic_DNA"/>
</dbReference>
<dbReference type="KEGG" id="mea:Mex_2p0025"/>
<protein>
    <submittedName>
        <fullName evidence="1">Uncharacterized protein</fullName>
    </submittedName>
</protein>
<sequence>MDHPAREGRMLEALPTMSDAPVAPARADLARRLVEDFLAPAAETRADGLAFSSRHHEILRALKVALKSGLTARELAERTSARGHPHGEAVVAALAQRLMDGELVRMVRQGGTDRRYYLTVRGSAHLAALAKRAPAAGRKHDRRRRITDVLGMGTGPLKELISKTLADNHPELLGPAEIAEKMGLERAAGTGTIRALLQELVAANDAEWIELRPGCGVYRAAPTLVAAAGGDGRHPVSAVAGSVLRILAGSPRAVEVAVLARDLGLPKTALRLPMFELKQGGYAVRKRRRGVVSYMATETGREIAVAL</sequence>
<gene>
    <name evidence="1" type="ordered locus">MexAM1_META2p0025</name>
</gene>
<proteinExistence type="predicted"/>
<keyword evidence="2" id="KW-1185">Reference proteome</keyword>
<evidence type="ECO:0000313" key="2">
    <source>
        <dbReference type="Proteomes" id="UP000009081"/>
    </source>
</evidence>
<dbReference type="RefSeq" id="WP_012753529.1">
    <property type="nucleotide sequence ID" value="NC_012811.1"/>
</dbReference>
<evidence type="ECO:0000313" key="1">
    <source>
        <dbReference type="EMBL" id="ACS42963.1"/>
    </source>
</evidence>
<accession>C5B3D1</accession>
<reference evidence="1 2" key="1">
    <citation type="journal article" date="2009" name="PLoS ONE">
        <title>Methylobacterium genome sequences: a reference blueprint to investigate microbial metabolism of C1 compounds from natural and industrial sources.</title>
        <authorList>
            <person name="Vuilleumier S."/>
            <person name="Chistoserdova L."/>
            <person name="Lee M.-C."/>
            <person name="Bringel F."/>
            <person name="Lajus A."/>
            <person name="Zhou Y."/>
            <person name="Gourion B."/>
            <person name="Barbe V."/>
            <person name="Chang J."/>
            <person name="Cruveiller S."/>
            <person name="Dossat C."/>
            <person name="Gillett W."/>
            <person name="Gruffaz C."/>
            <person name="Haugen E."/>
            <person name="Hourcade E."/>
            <person name="Levy R."/>
            <person name="Mangenot S."/>
            <person name="Muller E."/>
            <person name="Nadalig T."/>
            <person name="Pagni M."/>
            <person name="Penny C."/>
            <person name="Peyraud R."/>
            <person name="Robinson D.G."/>
            <person name="Roche D."/>
            <person name="Rouy Z."/>
            <person name="Saenampechek C."/>
            <person name="Salvignol G."/>
            <person name="Vallenet D."/>
            <person name="Wu Z."/>
            <person name="Marx C.J."/>
            <person name="Vorholt J.A."/>
            <person name="Olson M.V."/>
            <person name="Kaul R."/>
            <person name="Weissenbach J."/>
            <person name="Medigue C."/>
            <person name="Lidstrom M.E."/>
        </authorList>
    </citation>
    <scope>NUCLEOTIDE SEQUENCE [LARGE SCALE GENOMIC DNA]</scope>
    <source>
        <strain evidence="2">ATCC 14718 / DSM 1338 / JCM 2805 / NCIMB 9133 / AM1</strain>
    </source>
</reference>
<geneLocation type="plasmid" evidence="1 2">
    <name>megaplasmid</name>
</geneLocation>
<organism evidence="1 2">
    <name type="scientific">Methylorubrum extorquens (strain ATCC 14718 / DSM 1338 / JCM 2805 / NCIMB 9133 / AM1)</name>
    <name type="common">Methylobacterium extorquens</name>
    <dbReference type="NCBI Taxonomy" id="272630"/>
    <lineage>
        <taxon>Bacteria</taxon>
        <taxon>Pseudomonadati</taxon>
        <taxon>Pseudomonadota</taxon>
        <taxon>Alphaproteobacteria</taxon>
        <taxon>Hyphomicrobiales</taxon>
        <taxon>Methylobacteriaceae</taxon>
        <taxon>Methylorubrum</taxon>
    </lineage>
</organism>
<keyword evidence="1" id="KW-0614">Plasmid</keyword>
<name>C5B3D1_METEA</name>
<dbReference type="Proteomes" id="UP000009081">
    <property type="component" value="Plasmid megaplasmid"/>
</dbReference>